<reference evidence="4 5" key="1">
    <citation type="journal article" date="2024" name="Nat. Commun.">
        <title>Phylogenomics reveals the evolutionary origins of lichenization in chlorophyte algae.</title>
        <authorList>
            <person name="Puginier C."/>
            <person name="Libourel C."/>
            <person name="Otte J."/>
            <person name="Skaloud P."/>
            <person name="Haon M."/>
            <person name="Grisel S."/>
            <person name="Petersen M."/>
            <person name="Berrin J.G."/>
            <person name="Delaux P.M."/>
            <person name="Dal Grande F."/>
            <person name="Keller J."/>
        </authorList>
    </citation>
    <scope>NUCLEOTIDE SEQUENCE [LARGE SCALE GENOMIC DNA]</scope>
    <source>
        <strain evidence="4 5">SAG 2145</strain>
    </source>
</reference>
<dbReference type="AlphaFoldDB" id="A0AAW1RZ78"/>
<dbReference type="PANTHER" id="PTHR10381">
    <property type="entry name" value="ATP-DEPENDENT CLP PROTEASE PROTEOLYTIC SUBUNIT"/>
    <property type="match status" value="1"/>
</dbReference>
<organism evidence="4 5">
    <name type="scientific">Apatococcus lobatus</name>
    <dbReference type="NCBI Taxonomy" id="904363"/>
    <lineage>
        <taxon>Eukaryota</taxon>
        <taxon>Viridiplantae</taxon>
        <taxon>Chlorophyta</taxon>
        <taxon>core chlorophytes</taxon>
        <taxon>Trebouxiophyceae</taxon>
        <taxon>Chlorellales</taxon>
        <taxon>Chlorellaceae</taxon>
        <taxon>Apatococcus</taxon>
    </lineage>
</organism>
<dbReference type="GO" id="GO:0051117">
    <property type="term" value="F:ATPase binding"/>
    <property type="evidence" value="ECO:0007669"/>
    <property type="project" value="TreeGrafter"/>
</dbReference>
<comment type="similarity">
    <text evidence="1 2">Belongs to the peptidase S14 family.</text>
</comment>
<evidence type="ECO:0000256" key="3">
    <source>
        <dbReference type="SAM" id="MobiDB-lite"/>
    </source>
</evidence>
<dbReference type="PANTHER" id="PTHR10381:SF55">
    <property type="entry name" value="ATP-DEPENDENT CLP PROTEASE PROTEOLYTIC SUBUNIT-RELATED PROTEIN 1, CHLOROPLASTIC"/>
    <property type="match status" value="1"/>
</dbReference>
<accession>A0AAW1RZ78</accession>
<evidence type="ECO:0000256" key="1">
    <source>
        <dbReference type="ARBA" id="ARBA00007039"/>
    </source>
</evidence>
<evidence type="ECO:0000256" key="2">
    <source>
        <dbReference type="RuleBase" id="RU003567"/>
    </source>
</evidence>
<dbReference type="Pfam" id="PF00574">
    <property type="entry name" value="CLP_protease"/>
    <property type="match status" value="1"/>
</dbReference>
<dbReference type="GO" id="GO:0004252">
    <property type="term" value="F:serine-type endopeptidase activity"/>
    <property type="evidence" value="ECO:0007669"/>
    <property type="project" value="InterPro"/>
</dbReference>
<dbReference type="SUPFAM" id="SSF52096">
    <property type="entry name" value="ClpP/crotonase"/>
    <property type="match status" value="1"/>
</dbReference>
<dbReference type="GO" id="GO:0006515">
    <property type="term" value="P:protein quality control for misfolded or incompletely synthesized proteins"/>
    <property type="evidence" value="ECO:0007669"/>
    <property type="project" value="TreeGrafter"/>
</dbReference>
<dbReference type="InterPro" id="IPR001907">
    <property type="entry name" value="ClpP"/>
</dbReference>
<protein>
    <recommendedName>
        <fullName evidence="2">ATP-dependent Clp protease proteolytic subunit</fullName>
    </recommendedName>
</protein>
<evidence type="ECO:0000313" key="5">
    <source>
        <dbReference type="Proteomes" id="UP001438707"/>
    </source>
</evidence>
<dbReference type="Proteomes" id="UP001438707">
    <property type="component" value="Unassembled WGS sequence"/>
</dbReference>
<dbReference type="InterPro" id="IPR023562">
    <property type="entry name" value="ClpP/TepA"/>
</dbReference>
<feature type="region of interest" description="Disordered" evidence="3">
    <location>
        <begin position="264"/>
        <end position="285"/>
    </location>
</feature>
<dbReference type="Gene3D" id="3.90.226.10">
    <property type="entry name" value="2-enoyl-CoA Hydratase, Chain A, domain 1"/>
    <property type="match status" value="1"/>
</dbReference>
<dbReference type="GO" id="GO:0009536">
    <property type="term" value="C:plastid"/>
    <property type="evidence" value="ECO:0007669"/>
    <property type="project" value="UniProtKB-ARBA"/>
</dbReference>
<evidence type="ECO:0000313" key="4">
    <source>
        <dbReference type="EMBL" id="KAK9839065.1"/>
    </source>
</evidence>
<dbReference type="CDD" id="cd07017">
    <property type="entry name" value="S14_ClpP_2"/>
    <property type="match status" value="1"/>
</dbReference>
<keyword evidence="5" id="KW-1185">Reference proteome</keyword>
<comment type="caution">
    <text evidence="4">The sequence shown here is derived from an EMBL/GenBank/DDBJ whole genome shotgun (WGS) entry which is preliminary data.</text>
</comment>
<dbReference type="GO" id="GO:0009368">
    <property type="term" value="C:endopeptidase Clp complex"/>
    <property type="evidence" value="ECO:0007669"/>
    <property type="project" value="TreeGrafter"/>
</dbReference>
<dbReference type="PRINTS" id="PR00127">
    <property type="entry name" value="CLPPROTEASEP"/>
</dbReference>
<proteinExistence type="inferred from homology"/>
<sequence length="285" mass="30744">MREMAALGITPEAAVLEEEEAMESLRATSCYAMDKVNENTRMTPRMSGGGGGTGAAPGQAPPDLPSLLLDGRICFIGMALVPAVTELVISELLWLNYSAPDKPVYVYINSIGSQDPLGRPVGFETEAYAILDTLNYIRPEIHTLAVGNAFGNAAMILASGKKGNRFSLPNARITLAPPRMNRSFGNASNIMIKANELENNTSTYVEFMSQYTGKDKEVVRKDIGRNRYFTPQQAIEYGVVDRIVQPSDAVAIEGKNYEAQLQASQAQQRSQRVPAGAGASAEGGY</sequence>
<dbReference type="InterPro" id="IPR029045">
    <property type="entry name" value="ClpP/crotonase-like_dom_sf"/>
</dbReference>
<dbReference type="GO" id="GO:0004176">
    <property type="term" value="F:ATP-dependent peptidase activity"/>
    <property type="evidence" value="ECO:0007669"/>
    <property type="project" value="InterPro"/>
</dbReference>
<dbReference type="EMBL" id="JALJOS010000005">
    <property type="protein sequence ID" value="KAK9839065.1"/>
    <property type="molecule type" value="Genomic_DNA"/>
</dbReference>
<name>A0AAW1RZ78_9CHLO</name>
<gene>
    <name evidence="4" type="ORF">WJX74_008686</name>
</gene>